<keyword evidence="5 6" id="KW-0472">Membrane</keyword>
<comment type="subcellular location">
    <subcellularLocation>
        <location evidence="1">Membrane</location>
        <topology evidence="1">Multi-pass membrane protein</topology>
    </subcellularLocation>
</comment>
<feature type="transmembrane region" description="Helical" evidence="6">
    <location>
        <begin position="163"/>
        <end position="181"/>
    </location>
</feature>
<keyword evidence="8" id="KW-1185">Reference proteome</keyword>
<dbReference type="RefSeq" id="WP_213527646.1">
    <property type="nucleotide sequence ID" value="NZ_BOVJ01000026.1"/>
</dbReference>
<dbReference type="EMBL" id="BOVJ01000026">
    <property type="protein sequence ID" value="GIQ62335.1"/>
    <property type="molecule type" value="Genomic_DNA"/>
</dbReference>
<comment type="similarity">
    <text evidence="2">Belongs to the TerC family.</text>
</comment>
<evidence type="ECO:0000313" key="7">
    <source>
        <dbReference type="EMBL" id="GIQ62335.1"/>
    </source>
</evidence>
<evidence type="ECO:0000313" key="8">
    <source>
        <dbReference type="Proteomes" id="UP000680304"/>
    </source>
</evidence>
<feature type="transmembrane region" description="Helical" evidence="6">
    <location>
        <begin position="6"/>
        <end position="28"/>
    </location>
</feature>
<evidence type="ECO:0000256" key="6">
    <source>
        <dbReference type="SAM" id="Phobius"/>
    </source>
</evidence>
<dbReference type="PANTHER" id="PTHR30238">
    <property type="entry name" value="MEMBRANE BOUND PREDICTED REDOX MODULATOR"/>
    <property type="match status" value="1"/>
</dbReference>
<keyword evidence="4 6" id="KW-1133">Transmembrane helix</keyword>
<feature type="transmembrane region" description="Helical" evidence="6">
    <location>
        <begin position="201"/>
        <end position="219"/>
    </location>
</feature>
<name>A0ABQ4N2E9_9BACL</name>
<dbReference type="InterPro" id="IPR005496">
    <property type="entry name" value="Integral_membrane_TerC"/>
</dbReference>
<dbReference type="Pfam" id="PF03741">
    <property type="entry name" value="TerC"/>
    <property type="match status" value="1"/>
</dbReference>
<organism evidence="7 8">
    <name type="scientific">Paenibacillus cisolokensis</name>
    <dbReference type="NCBI Taxonomy" id="1658519"/>
    <lineage>
        <taxon>Bacteria</taxon>
        <taxon>Bacillati</taxon>
        <taxon>Bacillota</taxon>
        <taxon>Bacilli</taxon>
        <taxon>Bacillales</taxon>
        <taxon>Paenibacillaceae</taxon>
        <taxon>Paenibacillus</taxon>
    </lineage>
</organism>
<protein>
    <submittedName>
        <fullName evidence="7">Membrane protein YjbE</fullName>
    </submittedName>
</protein>
<feature type="transmembrane region" description="Helical" evidence="6">
    <location>
        <begin position="105"/>
        <end position="128"/>
    </location>
</feature>
<evidence type="ECO:0000256" key="3">
    <source>
        <dbReference type="ARBA" id="ARBA00022692"/>
    </source>
</evidence>
<dbReference type="NCBIfam" id="TIGR03717">
    <property type="entry name" value="R_switched_YjbE"/>
    <property type="match status" value="1"/>
</dbReference>
<keyword evidence="3 6" id="KW-0812">Transmembrane</keyword>
<comment type="caution">
    <text evidence="7">The sequence shown here is derived from an EMBL/GenBank/DDBJ whole genome shotgun (WGS) entry which is preliminary data.</text>
</comment>
<gene>
    <name evidence="7" type="primary">yjbE</name>
    <name evidence="7" type="ORF">PACILC2_09030</name>
</gene>
<feature type="transmembrane region" description="Helical" evidence="6">
    <location>
        <begin position="134"/>
        <end position="151"/>
    </location>
</feature>
<proteinExistence type="inferred from homology"/>
<sequence>MDQVLLFAEILLINILLSGDNAIVIAMASSRLPPHQRKQAIWWGTAAAIALRCAMTAVALALLAVPFLQAIGAVLLFAIAVKLLTDAENNKRTGTDIRRAGSLRAAVRTIVAADLIMSLDNVLAIAAIAQGEPVLIVLGIVLTIPVIIWGSHMLTTLLEKVPFLVYAGAGLLGYAAGEMLVRDEGLNRLLLHGSATASEAIPLLSIPLVIVVAMLRIRFASR</sequence>
<dbReference type="Proteomes" id="UP000680304">
    <property type="component" value="Unassembled WGS sequence"/>
</dbReference>
<dbReference type="InterPro" id="IPR022301">
    <property type="entry name" value="Integral_membrane_YjbE"/>
</dbReference>
<evidence type="ECO:0000256" key="4">
    <source>
        <dbReference type="ARBA" id="ARBA00022989"/>
    </source>
</evidence>
<evidence type="ECO:0000256" key="1">
    <source>
        <dbReference type="ARBA" id="ARBA00004141"/>
    </source>
</evidence>
<evidence type="ECO:0000256" key="2">
    <source>
        <dbReference type="ARBA" id="ARBA00007511"/>
    </source>
</evidence>
<feature type="transmembrane region" description="Helical" evidence="6">
    <location>
        <begin position="67"/>
        <end position="84"/>
    </location>
</feature>
<reference evidence="7 8" key="1">
    <citation type="submission" date="2021-04" db="EMBL/GenBank/DDBJ databases">
        <title>Draft genome sequence of Paenibacillus cisolokensis, LC2-13A.</title>
        <authorList>
            <person name="Uke A."/>
            <person name="Chhe C."/>
            <person name="Baramee S."/>
            <person name="Kosugi A."/>
        </authorList>
    </citation>
    <scope>NUCLEOTIDE SEQUENCE [LARGE SCALE GENOMIC DNA]</scope>
    <source>
        <strain evidence="7 8">LC2-13A</strain>
    </source>
</reference>
<feature type="transmembrane region" description="Helical" evidence="6">
    <location>
        <begin position="40"/>
        <end position="61"/>
    </location>
</feature>
<accession>A0ABQ4N2E9</accession>
<dbReference type="PANTHER" id="PTHR30238:SF4">
    <property type="entry name" value="SLL1022 PROTEIN"/>
    <property type="match status" value="1"/>
</dbReference>
<evidence type="ECO:0000256" key="5">
    <source>
        <dbReference type="ARBA" id="ARBA00023136"/>
    </source>
</evidence>